<dbReference type="SFLD" id="SFLDG01129">
    <property type="entry name" value="C1.5:_HAD__Beta-PGM__Phosphata"/>
    <property type="match status" value="1"/>
</dbReference>
<dbReference type="NCBIfam" id="TIGR01509">
    <property type="entry name" value="HAD-SF-IA-v3"/>
    <property type="match status" value="1"/>
</dbReference>
<dbReference type="InterPro" id="IPR023198">
    <property type="entry name" value="PGP-like_dom2"/>
</dbReference>
<gene>
    <name evidence="2" type="ORF">DVA86_16460</name>
</gene>
<dbReference type="RefSeq" id="WP_208879216.1">
    <property type="nucleotide sequence ID" value="NZ_CP031320.1"/>
</dbReference>
<dbReference type="Pfam" id="PF00702">
    <property type="entry name" value="Hydrolase"/>
    <property type="match status" value="1"/>
</dbReference>
<dbReference type="SUPFAM" id="SSF56784">
    <property type="entry name" value="HAD-like"/>
    <property type="match status" value="1"/>
</dbReference>
<dbReference type="PANTHER" id="PTHR18901:SF38">
    <property type="entry name" value="PSEUDOURIDINE-5'-PHOSPHATASE"/>
    <property type="match status" value="1"/>
</dbReference>
<dbReference type="InterPro" id="IPR006439">
    <property type="entry name" value="HAD-SF_hydro_IA"/>
</dbReference>
<dbReference type="InterPro" id="IPR023214">
    <property type="entry name" value="HAD_sf"/>
</dbReference>
<protein>
    <submittedName>
        <fullName evidence="2">HAD family phosphatase</fullName>
    </submittedName>
</protein>
<accession>A0A345XQU7</accession>
<proteinExistence type="predicted"/>
<dbReference type="SFLD" id="SFLDS00003">
    <property type="entry name" value="Haloacid_Dehalogenase"/>
    <property type="match status" value="1"/>
</dbReference>
<dbReference type="PRINTS" id="PR00413">
    <property type="entry name" value="HADHALOGNASE"/>
</dbReference>
<dbReference type="KEGG" id="sarm:DVA86_16460"/>
<dbReference type="Proteomes" id="UP000254425">
    <property type="component" value="Chromosome"/>
</dbReference>
<dbReference type="AlphaFoldDB" id="A0A345XQU7"/>
<dbReference type="SFLD" id="SFLDG01135">
    <property type="entry name" value="C1.5.6:_HAD__Beta-PGM__Phospha"/>
    <property type="match status" value="1"/>
</dbReference>
<name>A0A345XQU7_9ACTN</name>
<dbReference type="EMBL" id="CP031320">
    <property type="protein sequence ID" value="AXK34013.1"/>
    <property type="molecule type" value="Genomic_DNA"/>
</dbReference>
<feature type="region of interest" description="Disordered" evidence="1">
    <location>
        <begin position="222"/>
        <end position="244"/>
    </location>
</feature>
<evidence type="ECO:0000313" key="3">
    <source>
        <dbReference type="Proteomes" id="UP000254425"/>
    </source>
</evidence>
<dbReference type="InterPro" id="IPR036412">
    <property type="entry name" value="HAD-like_sf"/>
</dbReference>
<organism evidence="2 3">
    <name type="scientific">Streptomyces armeniacus</name>
    <dbReference type="NCBI Taxonomy" id="83291"/>
    <lineage>
        <taxon>Bacteria</taxon>
        <taxon>Bacillati</taxon>
        <taxon>Actinomycetota</taxon>
        <taxon>Actinomycetes</taxon>
        <taxon>Kitasatosporales</taxon>
        <taxon>Streptomycetaceae</taxon>
        <taxon>Streptomyces</taxon>
    </lineage>
</organism>
<evidence type="ECO:0000313" key="2">
    <source>
        <dbReference type="EMBL" id="AXK34013.1"/>
    </source>
</evidence>
<sequence>MGNEPLQAVVFDLDGVLVESEHLWEENWARFAERHGTPWTADDTASVQGMSAPEWARYLWRHTGRPGTAEETEHDVVGGMVADFENGRVDLLPGAERLVSSISGRYPIALASSAPRRLIDAVLRGHGPADRFTTTVSSAEVPRGKPHPDVYAEAARRLGLSGAQCAAVEDSSNGIRSAHAAGMTVVALPNPVYPPASDALALTTARAQDLGEVGEHLLKLLAPPPAEGHSPGRGDGAHPANGRP</sequence>
<dbReference type="PANTHER" id="PTHR18901">
    <property type="entry name" value="2-DEOXYGLUCOSE-6-PHOSPHATE PHOSPHATASE 2"/>
    <property type="match status" value="1"/>
</dbReference>
<dbReference type="CDD" id="cd07505">
    <property type="entry name" value="HAD_BPGM-like"/>
    <property type="match status" value="1"/>
</dbReference>
<dbReference type="Gene3D" id="3.40.50.1000">
    <property type="entry name" value="HAD superfamily/HAD-like"/>
    <property type="match status" value="1"/>
</dbReference>
<reference evidence="2 3" key="1">
    <citation type="submission" date="2018-07" db="EMBL/GenBank/DDBJ databases">
        <title>Draft genome of the type strain Streptomyces armeniacus ATCC 15676.</title>
        <authorList>
            <person name="Labana P."/>
            <person name="Gosse J.T."/>
            <person name="Boddy C.N."/>
        </authorList>
    </citation>
    <scope>NUCLEOTIDE SEQUENCE [LARGE SCALE GENOMIC DNA]</scope>
    <source>
        <strain evidence="2 3">ATCC 15676</strain>
    </source>
</reference>
<dbReference type="Gene3D" id="1.10.150.240">
    <property type="entry name" value="Putative phosphatase, domain 2"/>
    <property type="match status" value="1"/>
</dbReference>
<keyword evidence="3" id="KW-1185">Reference proteome</keyword>
<evidence type="ECO:0000256" key="1">
    <source>
        <dbReference type="SAM" id="MobiDB-lite"/>
    </source>
</evidence>